<reference evidence="1" key="2">
    <citation type="submission" date="2025-03" db="EMBL/GenBank/DDBJ databases">
        <authorList>
            <consortium name="ELIXIR-Norway"/>
            <consortium name="Elixir Norway"/>
        </authorList>
    </citation>
    <scope>NUCLEOTIDE SEQUENCE</scope>
</reference>
<organism evidence="1 2">
    <name type="scientific">Rangifer tarandus platyrhynchus</name>
    <name type="common">Svalbard reindeer</name>
    <dbReference type="NCBI Taxonomy" id="3082113"/>
    <lineage>
        <taxon>Eukaryota</taxon>
        <taxon>Metazoa</taxon>
        <taxon>Chordata</taxon>
        <taxon>Craniata</taxon>
        <taxon>Vertebrata</taxon>
        <taxon>Euteleostomi</taxon>
        <taxon>Mammalia</taxon>
        <taxon>Eutheria</taxon>
        <taxon>Laurasiatheria</taxon>
        <taxon>Artiodactyla</taxon>
        <taxon>Ruminantia</taxon>
        <taxon>Pecora</taxon>
        <taxon>Cervidae</taxon>
        <taxon>Odocoileinae</taxon>
        <taxon>Rangifer</taxon>
    </lineage>
</organism>
<evidence type="ECO:0000313" key="1">
    <source>
        <dbReference type="EMBL" id="CAM9710859.1"/>
    </source>
</evidence>
<dbReference type="Proteomes" id="UP001162501">
    <property type="component" value="Chromosome 16"/>
</dbReference>
<gene>
    <name evidence="1" type="ORF">MRATA1EN22A_LOCUS6358</name>
</gene>
<accession>A0AC59YHP2</accession>
<name>A0AC59YHP2_RANTA</name>
<protein>
    <submittedName>
        <fullName evidence="1">Uncharacterized protein</fullName>
    </submittedName>
</protein>
<proteinExistence type="predicted"/>
<dbReference type="EMBL" id="OX596100">
    <property type="protein sequence ID" value="CAM9710859.1"/>
    <property type="molecule type" value="Genomic_DNA"/>
</dbReference>
<sequence length="155" mass="17836">MAVHQPRDEAPLMRQVLDVQGSPARRVVPQVAASSFWITEPGWPEAQGGIVVQIELPRMEDHCQQGTHHIFHESQPGETSSMSPLGPFGMQPLGVQMEYPWSHVEWPEMEDCWQQVTCSVFHDTQPLEMSLTNPQRELDKWPLNVQMEQPWCQWP</sequence>
<evidence type="ECO:0000313" key="2">
    <source>
        <dbReference type="Proteomes" id="UP001162501"/>
    </source>
</evidence>
<reference evidence="1" key="1">
    <citation type="submission" date="2023-05" db="EMBL/GenBank/DDBJ databases">
        <authorList>
            <consortium name="ELIXIR-Norway"/>
        </authorList>
    </citation>
    <scope>NUCLEOTIDE SEQUENCE</scope>
</reference>